<dbReference type="Gene3D" id="3.90.79.10">
    <property type="entry name" value="Nucleoside Triphosphate Pyrophosphohydrolase"/>
    <property type="match status" value="1"/>
</dbReference>
<dbReference type="InterPro" id="IPR015797">
    <property type="entry name" value="NUDIX_hydrolase-like_dom_sf"/>
</dbReference>
<dbReference type="PANTHER" id="PTHR10885">
    <property type="entry name" value="ISOPENTENYL-DIPHOSPHATE DELTA-ISOMERASE"/>
    <property type="match status" value="1"/>
</dbReference>
<reference evidence="4" key="1">
    <citation type="submission" date="2020-10" db="EMBL/GenBank/DDBJ databases">
        <authorList>
            <person name="Gilroy R."/>
        </authorList>
    </citation>
    <scope>NUCLEOTIDE SEQUENCE</scope>
    <source>
        <strain evidence="4">2478</strain>
    </source>
</reference>
<keyword evidence="1" id="KW-0378">Hydrolase</keyword>
<evidence type="ECO:0000256" key="2">
    <source>
        <dbReference type="SAM" id="MobiDB-lite"/>
    </source>
</evidence>
<sequence length="188" mass="21162">MPPVLPPRRAGDPPDDPCGPGKEVFPVVEPSGLVVGRASRQYCHGGMKPLHPVVHLHIIDRHGRLYLQKRSVHKDIQPGRWDTAVGGHVDYGELLVEALFREASEELGFREFNPVYLCSYVFESPIEKELVNVFAAVGNFTLSPDMDEVEDGRYWEMEEIMENLGKSVFTPNFEQELARVRGPLLALL</sequence>
<dbReference type="InterPro" id="IPR020084">
    <property type="entry name" value="NUDIX_hydrolase_CS"/>
</dbReference>
<gene>
    <name evidence="4" type="ORF">IAB80_01620</name>
</gene>
<proteinExistence type="predicted"/>
<dbReference type="Proteomes" id="UP000823771">
    <property type="component" value="Unassembled WGS sequence"/>
</dbReference>
<evidence type="ECO:0000256" key="1">
    <source>
        <dbReference type="ARBA" id="ARBA00022801"/>
    </source>
</evidence>
<dbReference type="PROSITE" id="PS00893">
    <property type="entry name" value="NUDIX_BOX"/>
    <property type="match status" value="1"/>
</dbReference>
<dbReference type="EMBL" id="JADILZ010000018">
    <property type="protein sequence ID" value="MBO8477586.1"/>
    <property type="molecule type" value="Genomic_DNA"/>
</dbReference>
<dbReference type="PROSITE" id="PS51462">
    <property type="entry name" value="NUDIX"/>
    <property type="match status" value="1"/>
</dbReference>
<dbReference type="CDD" id="cd04692">
    <property type="entry name" value="NUDIX_Hydrolase"/>
    <property type="match status" value="1"/>
</dbReference>
<dbReference type="PANTHER" id="PTHR10885:SF0">
    <property type="entry name" value="ISOPENTENYL-DIPHOSPHATE DELTA-ISOMERASE"/>
    <property type="match status" value="1"/>
</dbReference>
<reference evidence="4" key="2">
    <citation type="journal article" date="2021" name="PeerJ">
        <title>Extensive microbial diversity within the chicken gut microbiome revealed by metagenomics and culture.</title>
        <authorList>
            <person name="Gilroy R."/>
            <person name="Ravi A."/>
            <person name="Getino M."/>
            <person name="Pursley I."/>
            <person name="Horton D.L."/>
            <person name="Alikhan N.F."/>
            <person name="Baker D."/>
            <person name="Gharbi K."/>
            <person name="Hall N."/>
            <person name="Watson M."/>
            <person name="Adriaenssens E.M."/>
            <person name="Foster-Nyarko E."/>
            <person name="Jarju S."/>
            <person name="Secka A."/>
            <person name="Antonio M."/>
            <person name="Oren A."/>
            <person name="Chaudhuri R.R."/>
            <person name="La Ragione R."/>
            <person name="Hildebrand F."/>
            <person name="Pallen M.J."/>
        </authorList>
    </citation>
    <scope>NUCLEOTIDE SEQUENCE</scope>
    <source>
        <strain evidence="4">2478</strain>
    </source>
</reference>
<feature type="region of interest" description="Disordered" evidence="2">
    <location>
        <begin position="1"/>
        <end position="20"/>
    </location>
</feature>
<organism evidence="4 5">
    <name type="scientific">Candidatus Cryptobacteroides excrementipullorum</name>
    <dbReference type="NCBI Taxonomy" id="2840761"/>
    <lineage>
        <taxon>Bacteria</taxon>
        <taxon>Pseudomonadati</taxon>
        <taxon>Bacteroidota</taxon>
        <taxon>Bacteroidia</taxon>
        <taxon>Bacteroidales</taxon>
        <taxon>Candidatus Cryptobacteroides</taxon>
    </lineage>
</organism>
<feature type="domain" description="Nudix hydrolase" evidence="3">
    <location>
        <begin position="49"/>
        <end position="177"/>
    </location>
</feature>
<protein>
    <submittedName>
        <fullName evidence="4">NUDIX domain-containing protein</fullName>
    </submittedName>
</protein>
<dbReference type="Pfam" id="PF00293">
    <property type="entry name" value="NUDIX"/>
    <property type="match status" value="1"/>
</dbReference>
<evidence type="ECO:0000313" key="4">
    <source>
        <dbReference type="EMBL" id="MBO8477586.1"/>
    </source>
</evidence>
<evidence type="ECO:0000259" key="3">
    <source>
        <dbReference type="PROSITE" id="PS51462"/>
    </source>
</evidence>
<dbReference type="SUPFAM" id="SSF55811">
    <property type="entry name" value="Nudix"/>
    <property type="match status" value="1"/>
</dbReference>
<dbReference type="InterPro" id="IPR000086">
    <property type="entry name" value="NUDIX_hydrolase_dom"/>
</dbReference>
<accession>A0A9D9NL74</accession>
<dbReference type="AlphaFoldDB" id="A0A9D9NL74"/>
<dbReference type="GO" id="GO:0016787">
    <property type="term" value="F:hydrolase activity"/>
    <property type="evidence" value="ECO:0007669"/>
    <property type="project" value="UniProtKB-KW"/>
</dbReference>
<name>A0A9D9NL74_9BACT</name>
<evidence type="ECO:0000313" key="5">
    <source>
        <dbReference type="Proteomes" id="UP000823771"/>
    </source>
</evidence>
<comment type="caution">
    <text evidence="4">The sequence shown here is derived from an EMBL/GenBank/DDBJ whole genome shotgun (WGS) entry which is preliminary data.</text>
</comment>